<dbReference type="PANTHER" id="PTHR43283">
    <property type="entry name" value="BETA-LACTAMASE-RELATED"/>
    <property type="match status" value="1"/>
</dbReference>
<reference evidence="2" key="1">
    <citation type="journal article" date="2014" name="Front. Microbiol.">
        <title>High frequency of phylogenetically diverse reductive dehalogenase-homologous genes in deep subseafloor sedimentary metagenomes.</title>
        <authorList>
            <person name="Kawai M."/>
            <person name="Futagami T."/>
            <person name="Toyoda A."/>
            <person name="Takaki Y."/>
            <person name="Nishi S."/>
            <person name="Hori S."/>
            <person name="Arai W."/>
            <person name="Tsubouchi T."/>
            <person name="Morono Y."/>
            <person name="Uchiyama I."/>
            <person name="Ito T."/>
            <person name="Fujiyama A."/>
            <person name="Inagaki F."/>
            <person name="Takami H."/>
        </authorList>
    </citation>
    <scope>NUCLEOTIDE SEQUENCE</scope>
    <source>
        <strain evidence="2">Expedition CK06-06</strain>
    </source>
</reference>
<dbReference type="Pfam" id="PF00144">
    <property type="entry name" value="Beta-lactamase"/>
    <property type="match status" value="1"/>
</dbReference>
<accession>X1V5C1</accession>
<dbReference type="Gene3D" id="3.40.710.10">
    <property type="entry name" value="DD-peptidase/beta-lactamase superfamily"/>
    <property type="match status" value="1"/>
</dbReference>
<protein>
    <recommendedName>
        <fullName evidence="1">Beta-lactamase-related domain-containing protein</fullName>
    </recommendedName>
</protein>
<feature type="domain" description="Beta-lactamase-related" evidence="1">
    <location>
        <begin position="26"/>
        <end position="124"/>
    </location>
</feature>
<evidence type="ECO:0000313" key="2">
    <source>
        <dbReference type="EMBL" id="GAJ07371.1"/>
    </source>
</evidence>
<dbReference type="SUPFAM" id="SSF56601">
    <property type="entry name" value="beta-lactamase/transpeptidase-like"/>
    <property type="match status" value="1"/>
</dbReference>
<dbReference type="InterPro" id="IPR050789">
    <property type="entry name" value="Diverse_Enzym_Activities"/>
</dbReference>
<dbReference type="EMBL" id="BARW01034527">
    <property type="protein sequence ID" value="GAJ07371.1"/>
    <property type="molecule type" value="Genomic_DNA"/>
</dbReference>
<comment type="caution">
    <text evidence="2">The sequence shown here is derived from an EMBL/GenBank/DDBJ whole genome shotgun (WGS) entry which is preliminary data.</text>
</comment>
<feature type="non-terminal residue" evidence="2">
    <location>
        <position position="1"/>
    </location>
</feature>
<dbReference type="PANTHER" id="PTHR43283:SF7">
    <property type="entry name" value="BETA-LACTAMASE-RELATED DOMAIN-CONTAINING PROTEIN"/>
    <property type="match status" value="1"/>
</dbReference>
<sequence length="159" mass="18043">IDEGYIGGVEEGILDFFPDKSFENVDEKKESMTLELLLTMSSGLYVEDSYRYDFRGLGEMRAAGDWVNHVLSLPMLHEPGTYFEYSNGVSYVLSEILQRKTGMTLMRFAEDRLFGPLGISDVDWFMNHLGVNLGWDGINGRDRTPMAGLVRYLGSCCWT</sequence>
<gene>
    <name evidence="2" type="ORF">S12H4_54092</name>
</gene>
<organism evidence="2">
    <name type="scientific">marine sediment metagenome</name>
    <dbReference type="NCBI Taxonomy" id="412755"/>
    <lineage>
        <taxon>unclassified sequences</taxon>
        <taxon>metagenomes</taxon>
        <taxon>ecological metagenomes</taxon>
    </lineage>
</organism>
<name>X1V5C1_9ZZZZ</name>
<dbReference type="InterPro" id="IPR001466">
    <property type="entry name" value="Beta-lactam-related"/>
</dbReference>
<dbReference type="AlphaFoldDB" id="X1V5C1"/>
<proteinExistence type="predicted"/>
<evidence type="ECO:0000259" key="1">
    <source>
        <dbReference type="Pfam" id="PF00144"/>
    </source>
</evidence>
<dbReference type="InterPro" id="IPR012338">
    <property type="entry name" value="Beta-lactam/transpept-like"/>
</dbReference>